<organism evidence="2 3">
    <name type="scientific">Cronartium quercuum f. sp. fusiforme G11</name>
    <dbReference type="NCBI Taxonomy" id="708437"/>
    <lineage>
        <taxon>Eukaryota</taxon>
        <taxon>Fungi</taxon>
        <taxon>Dikarya</taxon>
        <taxon>Basidiomycota</taxon>
        <taxon>Pucciniomycotina</taxon>
        <taxon>Pucciniomycetes</taxon>
        <taxon>Pucciniales</taxon>
        <taxon>Coleosporiaceae</taxon>
        <taxon>Cronartium</taxon>
    </lineage>
</organism>
<dbReference type="EMBL" id="MU167228">
    <property type="protein sequence ID" value="KAG0149379.1"/>
    <property type="molecule type" value="Genomic_DNA"/>
</dbReference>
<comment type="caution">
    <text evidence="2">The sequence shown here is derived from an EMBL/GenBank/DDBJ whole genome shotgun (WGS) entry which is preliminary data.</text>
</comment>
<feature type="region of interest" description="Disordered" evidence="1">
    <location>
        <begin position="1"/>
        <end position="61"/>
    </location>
</feature>
<evidence type="ECO:0000313" key="3">
    <source>
        <dbReference type="Proteomes" id="UP000886653"/>
    </source>
</evidence>
<sequence>MYTHCRTTVGGCYVSNQNSGRRPPAGGTRLQPQIQDGSLAPDGSLVKGRPTRPTPVGDEGQKMCVRPVGIADRPGHVPQTRTFVNVPPVCATPPVPHGFTIKPKPSSEVYNQ</sequence>
<dbReference type="Proteomes" id="UP000886653">
    <property type="component" value="Unassembled WGS sequence"/>
</dbReference>
<protein>
    <submittedName>
        <fullName evidence="2">Uncharacterized protein</fullName>
    </submittedName>
</protein>
<proteinExistence type="predicted"/>
<reference evidence="2" key="1">
    <citation type="submission" date="2013-11" db="EMBL/GenBank/DDBJ databases">
        <title>Genome sequence of the fusiform rust pathogen reveals effectors for host alternation and coevolution with pine.</title>
        <authorList>
            <consortium name="DOE Joint Genome Institute"/>
            <person name="Smith K."/>
            <person name="Pendleton A."/>
            <person name="Kubisiak T."/>
            <person name="Anderson C."/>
            <person name="Salamov A."/>
            <person name="Aerts A."/>
            <person name="Riley R."/>
            <person name="Clum A."/>
            <person name="Lindquist E."/>
            <person name="Ence D."/>
            <person name="Campbell M."/>
            <person name="Kronenberg Z."/>
            <person name="Feau N."/>
            <person name="Dhillon B."/>
            <person name="Hamelin R."/>
            <person name="Burleigh J."/>
            <person name="Smith J."/>
            <person name="Yandell M."/>
            <person name="Nelson C."/>
            <person name="Grigoriev I."/>
            <person name="Davis J."/>
        </authorList>
    </citation>
    <scope>NUCLEOTIDE SEQUENCE</scope>
    <source>
        <strain evidence="2">G11</strain>
    </source>
</reference>
<keyword evidence="3" id="KW-1185">Reference proteome</keyword>
<dbReference type="AlphaFoldDB" id="A0A9P6TEZ6"/>
<name>A0A9P6TEZ6_9BASI</name>
<gene>
    <name evidence="2" type="ORF">CROQUDRAFT_89192</name>
</gene>
<accession>A0A9P6TEZ6</accession>
<evidence type="ECO:0000256" key="1">
    <source>
        <dbReference type="SAM" id="MobiDB-lite"/>
    </source>
</evidence>
<evidence type="ECO:0000313" key="2">
    <source>
        <dbReference type="EMBL" id="KAG0149379.1"/>
    </source>
</evidence>